<keyword evidence="1" id="KW-0812">Transmembrane</keyword>
<gene>
    <name evidence="2" type="ORF">D1B31_04800</name>
</gene>
<dbReference type="Proteomes" id="UP000284416">
    <property type="component" value="Unassembled WGS sequence"/>
</dbReference>
<evidence type="ECO:0000256" key="1">
    <source>
        <dbReference type="SAM" id="Phobius"/>
    </source>
</evidence>
<feature type="transmembrane region" description="Helical" evidence="1">
    <location>
        <begin position="51"/>
        <end position="72"/>
    </location>
</feature>
<keyword evidence="3" id="KW-1185">Reference proteome</keyword>
<dbReference type="AlphaFoldDB" id="A0A417YWV2"/>
<keyword evidence="1" id="KW-1133">Transmembrane helix</keyword>
<organism evidence="2 3">
    <name type="scientific">Neobacillus notoginsengisoli</name>
    <dbReference type="NCBI Taxonomy" id="1578198"/>
    <lineage>
        <taxon>Bacteria</taxon>
        <taxon>Bacillati</taxon>
        <taxon>Bacillota</taxon>
        <taxon>Bacilli</taxon>
        <taxon>Bacillales</taxon>
        <taxon>Bacillaceae</taxon>
        <taxon>Neobacillus</taxon>
    </lineage>
</organism>
<dbReference type="RefSeq" id="WP_118919623.1">
    <property type="nucleotide sequence ID" value="NZ_QWEG01000003.1"/>
</dbReference>
<protein>
    <submittedName>
        <fullName evidence="2">Uncharacterized protein</fullName>
    </submittedName>
</protein>
<proteinExistence type="predicted"/>
<keyword evidence="1" id="KW-0472">Membrane</keyword>
<evidence type="ECO:0000313" key="3">
    <source>
        <dbReference type="Proteomes" id="UP000284416"/>
    </source>
</evidence>
<name>A0A417YWV2_9BACI</name>
<dbReference type="OrthoDB" id="2918146at2"/>
<dbReference type="EMBL" id="QWEG01000003">
    <property type="protein sequence ID" value="RHW41968.1"/>
    <property type="molecule type" value="Genomic_DNA"/>
</dbReference>
<evidence type="ECO:0000313" key="2">
    <source>
        <dbReference type="EMBL" id="RHW41968.1"/>
    </source>
</evidence>
<comment type="caution">
    <text evidence="2">The sequence shown here is derived from an EMBL/GenBank/DDBJ whole genome shotgun (WGS) entry which is preliminary data.</text>
</comment>
<reference evidence="2 3" key="1">
    <citation type="journal article" date="2017" name="Int. J. Syst. Evol. Microbiol.">
        <title>Bacillus notoginsengisoli sp. nov., a novel bacterium isolated from the rhizosphere of Panax notoginseng.</title>
        <authorList>
            <person name="Zhang M.Y."/>
            <person name="Cheng J."/>
            <person name="Cai Y."/>
            <person name="Zhang T.Y."/>
            <person name="Wu Y.Y."/>
            <person name="Manikprabhu D."/>
            <person name="Li W.J."/>
            <person name="Zhang Y.X."/>
        </authorList>
    </citation>
    <scope>NUCLEOTIDE SEQUENCE [LARGE SCALE GENOMIC DNA]</scope>
    <source>
        <strain evidence="2 3">JCM 30743</strain>
    </source>
</reference>
<sequence>MSKLSKAFNEYFYAWGDNDPNKKVLRYGKFVSLKQLHGYDDHVYYRPRRQMAGTVIILGGVGLFGASGYGLYKGVSYLKAKYDKRKTDKENL</sequence>
<accession>A0A417YWV2</accession>